<evidence type="ECO:0000313" key="2">
    <source>
        <dbReference type="Proteomes" id="UP000596742"/>
    </source>
</evidence>
<evidence type="ECO:0000313" key="1">
    <source>
        <dbReference type="EMBL" id="VDI80975.1"/>
    </source>
</evidence>
<comment type="caution">
    <text evidence="1">The sequence shown here is derived from an EMBL/GenBank/DDBJ whole genome shotgun (WGS) entry which is preliminary data.</text>
</comment>
<proteinExistence type="predicted"/>
<evidence type="ECO:0008006" key="3">
    <source>
        <dbReference type="Google" id="ProtNLM"/>
    </source>
</evidence>
<dbReference type="OrthoDB" id="6149413at2759"/>
<protein>
    <recommendedName>
        <fullName evidence="3">G domain-containing protein</fullName>
    </recommendedName>
</protein>
<sequence>EGGNTCPRNVVNRKRLVLKSTLCCESEMDDDKWENANVQDKHTEVFHIYDNQQDDPEYSKKLDIIYECQQHVGNDSSGRLPLNIAVIGPPGCGKSSFLNTVFASFNTDSWRQIAPIGFYKIRGCQLHFTERFKSYTKKDYYRGGSKDDGVLLPTFLDMTGFSDENSKTVLDLLEMVFSGRIKEQQKLSNFVQGAKHMSSSVNHYNKEVNHLPVDRIIVVCTLDPVSALPSDLLSCIVEASRKNRDIPVYGVLTGRDKHKPIYNDKACKVSKKVTTFCQILGLPKHRFAYITNYCDESDSSLKYLNTTIPQFDVPVLRFLKQVLIPTCEDRLRKTVIDTKKIKKVKERLLANCKSLVGKQITQSLKRFLKEDYYGTQDAYLMPTFLDMKGFEDEDTLLKTELLNIVLSGKMENGEKFSDIDSYYRRYDIQALRKKYLGTRKKIERVNRLIVVCSANPDESLPKDLFEIILDAASRNREITIYGVFTQTDKYTSDDPRVVEKERTFLINLGIPETRFARIRNYCPDVVPSLKYTKTTIPLLDIPVLRFMRGVII</sequence>
<dbReference type="EMBL" id="UYJE01010216">
    <property type="protein sequence ID" value="VDI80975.1"/>
    <property type="molecule type" value="Genomic_DNA"/>
</dbReference>
<dbReference type="Gene3D" id="3.40.50.300">
    <property type="entry name" value="P-loop containing nucleotide triphosphate hydrolases"/>
    <property type="match status" value="1"/>
</dbReference>
<dbReference type="AlphaFoldDB" id="A0A8B6HJL7"/>
<keyword evidence="2" id="KW-1185">Reference proteome</keyword>
<dbReference type="SUPFAM" id="SSF52540">
    <property type="entry name" value="P-loop containing nucleoside triphosphate hydrolases"/>
    <property type="match status" value="2"/>
</dbReference>
<reference evidence="1" key="1">
    <citation type="submission" date="2018-11" db="EMBL/GenBank/DDBJ databases">
        <authorList>
            <person name="Alioto T."/>
            <person name="Alioto T."/>
        </authorList>
    </citation>
    <scope>NUCLEOTIDE SEQUENCE</scope>
</reference>
<feature type="non-terminal residue" evidence="1">
    <location>
        <position position="552"/>
    </location>
</feature>
<organism evidence="1 2">
    <name type="scientific">Mytilus galloprovincialis</name>
    <name type="common">Mediterranean mussel</name>
    <dbReference type="NCBI Taxonomy" id="29158"/>
    <lineage>
        <taxon>Eukaryota</taxon>
        <taxon>Metazoa</taxon>
        <taxon>Spiralia</taxon>
        <taxon>Lophotrochozoa</taxon>
        <taxon>Mollusca</taxon>
        <taxon>Bivalvia</taxon>
        <taxon>Autobranchia</taxon>
        <taxon>Pteriomorphia</taxon>
        <taxon>Mytilida</taxon>
        <taxon>Mytiloidea</taxon>
        <taxon>Mytilidae</taxon>
        <taxon>Mytilinae</taxon>
        <taxon>Mytilus</taxon>
    </lineage>
</organism>
<dbReference type="InterPro" id="IPR027417">
    <property type="entry name" value="P-loop_NTPase"/>
</dbReference>
<dbReference type="Proteomes" id="UP000596742">
    <property type="component" value="Unassembled WGS sequence"/>
</dbReference>
<name>A0A8B6HJL7_MYTGA</name>
<gene>
    <name evidence="1" type="ORF">MGAL_10B002178</name>
</gene>
<accession>A0A8B6HJL7</accession>